<dbReference type="Pfam" id="PF05504">
    <property type="entry name" value="Spore_GerAC"/>
    <property type="match status" value="1"/>
</dbReference>
<keyword evidence="3" id="KW-0309">Germination</keyword>
<evidence type="ECO:0000256" key="2">
    <source>
        <dbReference type="ARBA" id="ARBA00007886"/>
    </source>
</evidence>
<evidence type="ECO:0000259" key="8">
    <source>
        <dbReference type="Pfam" id="PF05504"/>
    </source>
</evidence>
<dbReference type="InterPro" id="IPR057336">
    <property type="entry name" value="GerAC_N"/>
</dbReference>
<evidence type="ECO:0000313" key="10">
    <source>
        <dbReference type="EMBL" id="MBM7570796.1"/>
    </source>
</evidence>
<gene>
    <name evidence="10" type="ORF">JOC48_001274</name>
</gene>
<dbReference type="Pfam" id="PF25198">
    <property type="entry name" value="Spore_GerAC_N"/>
    <property type="match status" value="1"/>
</dbReference>
<dbReference type="Proteomes" id="UP001296943">
    <property type="component" value="Unassembled WGS sequence"/>
</dbReference>
<dbReference type="PROSITE" id="PS51257">
    <property type="entry name" value="PROKAR_LIPOPROTEIN"/>
    <property type="match status" value="1"/>
</dbReference>
<evidence type="ECO:0000259" key="9">
    <source>
        <dbReference type="Pfam" id="PF25198"/>
    </source>
</evidence>
<dbReference type="Gene3D" id="3.30.300.210">
    <property type="entry name" value="Nutrient germinant receptor protein C, domain 3"/>
    <property type="match status" value="1"/>
</dbReference>
<keyword evidence="7" id="KW-0449">Lipoprotein</keyword>
<feature type="domain" description="Spore germination protein N-terminal" evidence="9">
    <location>
        <begin position="23"/>
        <end position="197"/>
    </location>
</feature>
<evidence type="ECO:0000256" key="6">
    <source>
        <dbReference type="ARBA" id="ARBA00023139"/>
    </source>
</evidence>
<keyword evidence="5" id="KW-0472">Membrane</keyword>
<comment type="similarity">
    <text evidence="2">Belongs to the GerABKC lipoprotein family.</text>
</comment>
<name>A0ABS2MY84_9BACI</name>
<organism evidence="10 11">
    <name type="scientific">Aquibacillus albus</name>
    <dbReference type="NCBI Taxonomy" id="1168171"/>
    <lineage>
        <taxon>Bacteria</taxon>
        <taxon>Bacillati</taxon>
        <taxon>Bacillota</taxon>
        <taxon>Bacilli</taxon>
        <taxon>Bacillales</taxon>
        <taxon>Bacillaceae</taxon>
        <taxon>Aquibacillus</taxon>
    </lineage>
</organism>
<dbReference type="Gene3D" id="6.20.190.10">
    <property type="entry name" value="Nutrient germinant receptor protein C, domain 1"/>
    <property type="match status" value="1"/>
</dbReference>
<reference evidence="10 11" key="1">
    <citation type="submission" date="2021-01" db="EMBL/GenBank/DDBJ databases">
        <title>Genomic Encyclopedia of Type Strains, Phase IV (KMG-IV): sequencing the most valuable type-strain genomes for metagenomic binning, comparative biology and taxonomic classification.</title>
        <authorList>
            <person name="Goeker M."/>
        </authorList>
    </citation>
    <scope>NUCLEOTIDE SEQUENCE [LARGE SCALE GENOMIC DNA]</scope>
    <source>
        <strain evidence="10 11">DSM 23711</strain>
    </source>
</reference>
<evidence type="ECO:0000256" key="3">
    <source>
        <dbReference type="ARBA" id="ARBA00022544"/>
    </source>
</evidence>
<evidence type="ECO:0000256" key="4">
    <source>
        <dbReference type="ARBA" id="ARBA00022729"/>
    </source>
</evidence>
<keyword evidence="11" id="KW-1185">Reference proteome</keyword>
<feature type="domain" description="Spore germination GerAC-like C-terminal" evidence="8">
    <location>
        <begin position="224"/>
        <end position="387"/>
    </location>
</feature>
<keyword evidence="6" id="KW-0564">Palmitate</keyword>
<evidence type="ECO:0000256" key="5">
    <source>
        <dbReference type="ARBA" id="ARBA00023136"/>
    </source>
</evidence>
<dbReference type="PANTHER" id="PTHR35789">
    <property type="entry name" value="SPORE GERMINATION PROTEIN B3"/>
    <property type="match status" value="1"/>
</dbReference>
<evidence type="ECO:0000256" key="7">
    <source>
        <dbReference type="ARBA" id="ARBA00023288"/>
    </source>
</evidence>
<dbReference type="PANTHER" id="PTHR35789:SF1">
    <property type="entry name" value="SPORE GERMINATION PROTEIN B3"/>
    <property type="match status" value="1"/>
</dbReference>
<dbReference type="InterPro" id="IPR008844">
    <property type="entry name" value="Spore_GerAC-like"/>
</dbReference>
<evidence type="ECO:0000313" key="11">
    <source>
        <dbReference type="Proteomes" id="UP001296943"/>
    </source>
</evidence>
<proteinExistence type="inferred from homology"/>
<dbReference type="InterPro" id="IPR038501">
    <property type="entry name" value="Spore_GerAC_C_sf"/>
</dbReference>
<dbReference type="RefSeq" id="WP_204498211.1">
    <property type="nucleotide sequence ID" value="NZ_JAFBDR010000005.1"/>
</dbReference>
<protein>
    <submittedName>
        <fullName evidence="10">Spore germination protein KC</fullName>
    </submittedName>
</protein>
<comment type="caution">
    <text evidence="10">The sequence shown here is derived from an EMBL/GenBank/DDBJ whole genome shotgun (WGS) entry which is preliminary data.</text>
</comment>
<comment type="subcellular location">
    <subcellularLocation>
        <location evidence="1">Membrane</location>
        <topology evidence="1">Lipid-anchor</topology>
    </subcellularLocation>
</comment>
<dbReference type="InterPro" id="IPR010916">
    <property type="entry name" value="TonB_box_CS"/>
</dbReference>
<accession>A0ABS2MY84</accession>
<evidence type="ECO:0000256" key="1">
    <source>
        <dbReference type="ARBA" id="ARBA00004635"/>
    </source>
</evidence>
<dbReference type="EMBL" id="JAFBDR010000005">
    <property type="protein sequence ID" value="MBM7570796.1"/>
    <property type="molecule type" value="Genomic_DNA"/>
</dbReference>
<dbReference type="NCBIfam" id="TIGR02887">
    <property type="entry name" value="spore_ger_x_C"/>
    <property type="match status" value="1"/>
</dbReference>
<dbReference type="PROSITE" id="PS00430">
    <property type="entry name" value="TONB_DEPENDENT_REC_1"/>
    <property type="match status" value="1"/>
</dbReference>
<dbReference type="InterPro" id="IPR046953">
    <property type="entry name" value="Spore_GerAC-like_C"/>
</dbReference>
<keyword evidence="4" id="KW-0732">Signal</keyword>
<sequence>MIKKFLFIHLFVLLLFTLSGCWDSRELNEIALASALAFDKEDDTIIVTAQVLNPGELASGQSGASGRVPVSSYQSSGKTVFEAIRKMTTELPRKLYLSHIQYIVFGEELAKEGIGDAIDFLSRDHEMRSDFFVSVSREVEAGEILNILSTLEKNPANKLYLSNQSSARNWGETTQTTIDELLINLMTHQTQTVLSVIIVSGDPNDGNDLSNVEKVQSDAKALYSGMAVFKEDRLIDWLDVYESRGVNLARGEIQSSIITIPCEEEGELAIEIIKGAAKTLVNKKREELEGTNEVNLQGRIGDVQCKTQLDTNKDIKKIEEDTSKVLKEEINRSIEKLQSLESDVIGFGQSYAQKYPQEWEKIKATWGTTFADMPIKINVKVKISNTGTTTNPLHNELEE</sequence>